<sequence length="242" mass="27061">MDVFVDDCPDHEIRHEVPITTRQAREIHLLSHYNPLVKPEDSSKFQPSTTRYLRKTTRASPVGRALMAKKKSKGAAPPDPVPARESPLDTHCDCNCVCHPFADPTMPTAILADLCRRRGWDEPVYSMTESPAGLLAELSVQTTLPTGETIILGYEAPATLKALFVDESDATAKNHIALFTLFSVDPALHQGSKGELGRGWRGKWRREFESARNLYRREGRDWMFNVDPFISYREHGAGTGSV</sequence>
<dbReference type="EMBL" id="JBFXLU010000039">
    <property type="protein sequence ID" value="KAL2850189.1"/>
    <property type="molecule type" value="Genomic_DNA"/>
</dbReference>
<evidence type="ECO:0000256" key="2">
    <source>
        <dbReference type="ARBA" id="ARBA00022806"/>
    </source>
</evidence>
<keyword evidence="2" id="KW-0547">Nucleotide-binding</keyword>
<keyword evidence="2" id="KW-0347">Helicase</keyword>
<proteinExistence type="predicted"/>
<protein>
    <recommendedName>
        <fullName evidence="4">ATP-dependent RNA helicase DHX29 DSRM-like domain-containing protein</fullName>
    </recommendedName>
</protein>
<reference evidence="5 6" key="1">
    <citation type="submission" date="2024-07" db="EMBL/GenBank/DDBJ databases">
        <title>Section-level genome sequencing and comparative genomics of Aspergillus sections Usti and Cavernicolus.</title>
        <authorList>
            <consortium name="Lawrence Berkeley National Laboratory"/>
            <person name="Nybo J.L."/>
            <person name="Vesth T.C."/>
            <person name="Theobald S."/>
            <person name="Frisvad J.C."/>
            <person name="Larsen T.O."/>
            <person name="Kjaerboelling I."/>
            <person name="Rothschild-Mancinelli K."/>
            <person name="Lyhne E.K."/>
            <person name="Kogle M.E."/>
            <person name="Barry K."/>
            <person name="Clum A."/>
            <person name="Na H."/>
            <person name="Ledsgaard L."/>
            <person name="Lin J."/>
            <person name="Lipzen A."/>
            <person name="Kuo A."/>
            <person name="Riley R."/>
            <person name="Mondo S."/>
            <person name="Labutti K."/>
            <person name="Haridas S."/>
            <person name="Pangalinan J."/>
            <person name="Salamov A.A."/>
            <person name="Simmons B.A."/>
            <person name="Magnuson J.K."/>
            <person name="Chen J."/>
            <person name="Drula E."/>
            <person name="Henrissat B."/>
            <person name="Wiebenga A."/>
            <person name="Lubbers R.J."/>
            <person name="Gomes A.C."/>
            <person name="Makela M.R."/>
            <person name="Stajich J."/>
            <person name="Grigoriev I.V."/>
            <person name="Mortensen U.H."/>
            <person name="De Vries R.P."/>
            <person name="Baker S.E."/>
            <person name="Andersen M.R."/>
        </authorList>
    </citation>
    <scope>NUCLEOTIDE SEQUENCE [LARGE SCALE GENOMIC DNA]</scope>
    <source>
        <strain evidence="5 6">CBS 123904</strain>
    </source>
</reference>
<keyword evidence="1" id="KW-0378">Hydrolase</keyword>
<evidence type="ECO:0000259" key="4">
    <source>
        <dbReference type="Pfam" id="PF24385"/>
    </source>
</evidence>
<dbReference type="Pfam" id="PF24385">
    <property type="entry name" value="DSRM_DHX29"/>
    <property type="match status" value="1"/>
</dbReference>
<evidence type="ECO:0000313" key="6">
    <source>
        <dbReference type="Proteomes" id="UP001610446"/>
    </source>
</evidence>
<dbReference type="Proteomes" id="UP001610446">
    <property type="component" value="Unassembled WGS sequence"/>
</dbReference>
<gene>
    <name evidence="5" type="ORF">BJY01DRAFT_245656</name>
</gene>
<keyword evidence="2" id="KW-0067">ATP-binding</keyword>
<feature type="domain" description="ATP-dependent RNA helicase DHX29 DSRM-like" evidence="4">
    <location>
        <begin position="106"/>
        <end position="235"/>
    </location>
</feature>
<keyword evidence="6" id="KW-1185">Reference proteome</keyword>
<feature type="region of interest" description="Disordered" evidence="3">
    <location>
        <begin position="63"/>
        <end position="85"/>
    </location>
</feature>
<evidence type="ECO:0000313" key="5">
    <source>
        <dbReference type="EMBL" id="KAL2850189.1"/>
    </source>
</evidence>
<evidence type="ECO:0000256" key="3">
    <source>
        <dbReference type="SAM" id="MobiDB-lite"/>
    </source>
</evidence>
<organism evidence="5 6">
    <name type="scientific">Aspergillus pseudoustus</name>
    <dbReference type="NCBI Taxonomy" id="1810923"/>
    <lineage>
        <taxon>Eukaryota</taxon>
        <taxon>Fungi</taxon>
        <taxon>Dikarya</taxon>
        <taxon>Ascomycota</taxon>
        <taxon>Pezizomycotina</taxon>
        <taxon>Eurotiomycetes</taxon>
        <taxon>Eurotiomycetidae</taxon>
        <taxon>Eurotiales</taxon>
        <taxon>Aspergillaceae</taxon>
        <taxon>Aspergillus</taxon>
        <taxon>Aspergillus subgen. Nidulantes</taxon>
    </lineage>
</organism>
<dbReference type="InterPro" id="IPR056328">
    <property type="entry name" value="DSRM_DHX29"/>
</dbReference>
<evidence type="ECO:0000256" key="1">
    <source>
        <dbReference type="ARBA" id="ARBA00022801"/>
    </source>
</evidence>
<name>A0ABR4KD26_9EURO</name>
<accession>A0ABR4KD26</accession>
<comment type="caution">
    <text evidence="5">The sequence shown here is derived from an EMBL/GenBank/DDBJ whole genome shotgun (WGS) entry which is preliminary data.</text>
</comment>